<dbReference type="KEGG" id="ten:LPB136_10985"/>
<dbReference type="RefSeq" id="WP_072556380.1">
    <property type="nucleotide sequence ID" value="NZ_CP018155.1"/>
</dbReference>
<evidence type="ECO:0000313" key="7">
    <source>
        <dbReference type="EMBL" id="APG65856.1"/>
    </source>
</evidence>
<dbReference type="OrthoDB" id="824226at2"/>
<dbReference type="EMBL" id="CP018155">
    <property type="protein sequence ID" value="APG65856.1"/>
    <property type="molecule type" value="Genomic_DNA"/>
</dbReference>
<dbReference type="InterPro" id="IPR050833">
    <property type="entry name" value="Poly_Biosynth_Transport"/>
</dbReference>
<sequence>MRFLKNLIKNDSFKEVLSGSFASFITKAIGILLNYFLIFYISNKIGVASVGFYNIILISLFLATILCTGGLNYAIIPLLHRFSSNKTELYSRSLSILSILLLIAGLLIYLLSPLINNSLFSDFKAYNPYVLILLVALYVFQYFNIEYIRGNKNIIVSESLRNIVFPLVVIIGIIFSVSSFQDYFNLILFSIFAATIITLIPSIYFALKSAKNTAEKSFDISKNTLLKTATPLMIMGLSSFSLSEASLFFLKYYYDIKAVGDFTIIYKISITACLVFTIAFAIIGPKIAELFWSKKTYELRKLFVSSLKMIFFATLPVFIVVLFFPSFFLSIFNLSADFTLELIIMLVGQFLYGITAIFGLFLMVTDKQKIYRNIYIVSAILNLILCFVLIPKYGVLGASITVAISYVFLNILCIYSFYKRNLLV</sequence>
<evidence type="ECO:0000256" key="6">
    <source>
        <dbReference type="SAM" id="Phobius"/>
    </source>
</evidence>
<feature type="transmembrane region" description="Helical" evidence="6">
    <location>
        <begin position="96"/>
        <end position="114"/>
    </location>
</feature>
<feature type="transmembrane region" description="Helical" evidence="6">
    <location>
        <begin position="374"/>
        <end position="390"/>
    </location>
</feature>
<dbReference type="InterPro" id="IPR002797">
    <property type="entry name" value="Polysacc_synth"/>
</dbReference>
<evidence type="ECO:0000256" key="3">
    <source>
        <dbReference type="ARBA" id="ARBA00022692"/>
    </source>
</evidence>
<dbReference type="Pfam" id="PF01943">
    <property type="entry name" value="Polysacc_synt"/>
    <property type="match status" value="1"/>
</dbReference>
<comment type="subcellular location">
    <subcellularLocation>
        <location evidence="1">Cell membrane</location>
        <topology evidence="1">Multi-pass membrane protein</topology>
    </subcellularLocation>
</comment>
<evidence type="ECO:0000256" key="4">
    <source>
        <dbReference type="ARBA" id="ARBA00022989"/>
    </source>
</evidence>
<name>A0A1L3JL18_9FLAO</name>
<feature type="transmembrane region" description="Helical" evidence="6">
    <location>
        <begin position="186"/>
        <end position="207"/>
    </location>
</feature>
<keyword evidence="8" id="KW-1185">Reference proteome</keyword>
<feature type="transmembrane region" description="Helical" evidence="6">
    <location>
        <begin position="309"/>
        <end position="332"/>
    </location>
</feature>
<evidence type="ECO:0000256" key="1">
    <source>
        <dbReference type="ARBA" id="ARBA00004651"/>
    </source>
</evidence>
<keyword evidence="4 6" id="KW-1133">Transmembrane helix</keyword>
<feature type="transmembrane region" description="Helical" evidence="6">
    <location>
        <begin position="53"/>
        <end position="75"/>
    </location>
</feature>
<proteinExistence type="predicted"/>
<gene>
    <name evidence="7" type="ORF">LPB136_10985</name>
</gene>
<dbReference type="PANTHER" id="PTHR30250">
    <property type="entry name" value="PST FAMILY PREDICTED COLANIC ACID TRANSPORTER"/>
    <property type="match status" value="1"/>
</dbReference>
<dbReference type="STRING" id="1850252.LPB136_10985"/>
<dbReference type="AlphaFoldDB" id="A0A1L3JL18"/>
<keyword evidence="2" id="KW-1003">Cell membrane</keyword>
<dbReference type="GO" id="GO:0005886">
    <property type="term" value="C:plasma membrane"/>
    <property type="evidence" value="ECO:0007669"/>
    <property type="project" value="UniProtKB-SubCell"/>
</dbReference>
<organism evidence="7 8">
    <name type="scientific">Tenacibaculum todarodis</name>
    <dbReference type="NCBI Taxonomy" id="1850252"/>
    <lineage>
        <taxon>Bacteria</taxon>
        <taxon>Pseudomonadati</taxon>
        <taxon>Bacteroidota</taxon>
        <taxon>Flavobacteriia</taxon>
        <taxon>Flavobacteriales</taxon>
        <taxon>Flavobacteriaceae</taxon>
        <taxon>Tenacibaculum</taxon>
    </lineage>
</organism>
<evidence type="ECO:0000256" key="2">
    <source>
        <dbReference type="ARBA" id="ARBA00022475"/>
    </source>
</evidence>
<dbReference type="Proteomes" id="UP000181898">
    <property type="component" value="Chromosome"/>
</dbReference>
<keyword evidence="3 6" id="KW-0812">Transmembrane</keyword>
<dbReference type="PANTHER" id="PTHR30250:SF11">
    <property type="entry name" value="O-ANTIGEN TRANSPORTER-RELATED"/>
    <property type="match status" value="1"/>
</dbReference>
<feature type="transmembrane region" description="Helical" evidence="6">
    <location>
        <begin position="396"/>
        <end position="418"/>
    </location>
</feature>
<feature type="transmembrane region" description="Helical" evidence="6">
    <location>
        <begin position="228"/>
        <end position="252"/>
    </location>
</feature>
<feature type="transmembrane region" description="Helical" evidence="6">
    <location>
        <begin position="338"/>
        <end position="362"/>
    </location>
</feature>
<feature type="transmembrane region" description="Helical" evidence="6">
    <location>
        <begin position="264"/>
        <end position="288"/>
    </location>
</feature>
<keyword evidence="5 6" id="KW-0472">Membrane</keyword>
<accession>A0A1L3JL18</accession>
<feature type="transmembrane region" description="Helical" evidence="6">
    <location>
        <begin position="163"/>
        <end position="180"/>
    </location>
</feature>
<evidence type="ECO:0000256" key="5">
    <source>
        <dbReference type="ARBA" id="ARBA00023136"/>
    </source>
</evidence>
<evidence type="ECO:0000313" key="8">
    <source>
        <dbReference type="Proteomes" id="UP000181898"/>
    </source>
</evidence>
<feature type="transmembrane region" description="Helical" evidence="6">
    <location>
        <begin position="21"/>
        <end position="41"/>
    </location>
</feature>
<feature type="transmembrane region" description="Helical" evidence="6">
    <location>
        <begin position="126"/>
        <end position="143"/>
    </location>
</feature>
<protein>
    <submittedName>
        <fullName evidence="7">Uncharacterized protein</fullName>
    </submittedName>
</protein>
<reference evidence="7 8" key="1">
    <citation type="submission" date="2016-11" db="EMBL/GenBank/DDBJ databases">
        <title>Tenacibaculum sp. LPB0136, isolated from marine environment.</title>
        <authorList>
            <person name="Kim E."/>
            <person name="Yi H."/>
        </authorList>
    </citation>
    <scope>NUCLEOTIDE SEQUENCE [LARGE SCALE GENOMIC DNA]</scope>
    <source>
        <strain evidence="7 8">LPB0136</strain>
    </source>
</reference>